<dbReference type="STRING" id="2316362.A0A4Q2DHW4"/>
<feature type="region of interest" description="Disordered" evidence="2">
    <location>
        <begin position="697"/>
        <end position="717"/>
    </location>
</feature>
<dbReference type="EMBL" id="SDEE01000251">
    <property type="protein sequence ID" value="RXW18646.1"/>
    <property type="molecule type" value="Genomic_DNA"/>
</dbReference>
<dbReference type="GO" id="GO:0032007">
    <property type="term" value="P:negative regulation of TOR signaling"/>
    <property type="evidence" value="ECO:0007669"/>
    <property type="project" value="TreeGrafter"/>
</dbReference>
<dbReference type="Pfam" id="PF02145">
    <property type="entry name" value="Rap_GAP"/>
    <property type="match status" value="1"/>
</dbReference>
<gene>
    <name evidence="4" type="ORF">EST38_g7209</name>
</gene>
<dbReference type="GO" id="GO:0051056">
    <property type="term" value="P:regulation of small GTPase mediated signal transduction"/>
    <property type="evidence" value="ECO:0007669"/>
    <property type="project" value="InterPro"/>
</dbReference>
<evidence type="ECO:0000256" key="2">
    <source>
        <dbReference type="SAM" id="MobiDB-lite"/>
    </source>
</evidence>
<dbReference type="InterPro" id="IPR035974">
    <property type="entry name" value="Rap/Ran-GAP_sf"/>
</dbReference>
<evidence type="ECO:0000313" key="4">
    <source>
        <dbReference type="EMBL" id="RXW18646.1"/>
    </source>
</evidence>
<comment type="caution">
    <text evidence="4">The sequence shown here is derived from an EMBL/GenBank/DDBJ whole genome shotgun (WGS) entry which is preliminary data.</text>
</comment>
<feature type="compositionally biased region" description="Pro residues" evidence="2">
    <location>
        <begin position="699"/>
        <end position="710"/>
    </location>
</feature>
<evidence type="ECO:0000313" key="5">
    <source>
        <dbReference type="Proteomes" id="UP000290288"/>
    </source>
</evidence>
<dbReference type="GO" id="GO:0005096">
    <property type="term" value="F:GTPase activator activity"/>
    <property type="evidence" value="ECO:0007669"/>
    <property type="project" value="UniProtKB-KW"/>
</dbReference>
<dbReference type="Gene3D" id="3.40.50.11210">
    <property type="entry name" value="Rap/Ran-GAP"/>
    <property type="match status" value="1"/>
</dbReference>
<dbReference type="SUPFAM" id="SSF48371">
    <property type="entry name" value="ARM repeat"/>
    <property type="match status" value="1"/>
</dbReference>
<feature type="domain" description="Rap-GAP" evidence="3">
    <location>
        <begin position="1813"/>
        <end position="2051"/>
    </location>
</feature>
<protein>
    <recommendedName>
        <fullName evidence="3">Rap-GAP domain-containing protein</fullName>
    </recommendedName>
</protein>
<dbReference type="PANTHER" id="PTHR10063:SF0">
    <property type="entry name" value="TUBERIN"/>
    <property type="match status" value="1"/>
</dbReference>
<dbReference type="FunFam" id="3.40.50.11210:FF:000007">
    <property type="entry name" value="Tuberous sclerosis 2"/>
    <property type="match status" value="1"/>
</dbReference>
<evidence type="ECO:0000256" key="1">
    <source>
        <dbReference type="ARBA" id="ARBA00022468"/>
    </source>
</evidence>
<feature type="region of interest" description="Disordered" evidence="2">
    <location>
        <begin position="840"/>
        <end position="860"/>
    </location>
</feature>
<dbReference type="InterPro" id="IPR000331">
    <property type="entry name" value="Rap/Ran_GAP_dom"/>
</dbReference>
<dbReference type="PROSITE" id="PS50085">
    <property type="entry name" value="RAPGAP"/>
    <property type="match status" value="1"/>
</dbReference>
<name>A0A4Q2DHW4_9AGAR</name>
<accession>A0A4Q2DHW4</accession>
<keyword evidence="1" id="KW-0343">GTPase activation</keyword>
<sequence>MLNSPAANFPTLSPDAENIPLASNTIYERQLLQKKHGFPLWIPHPNVRLPKSYTDKGVSVGDVGIITPHGAFDYLFNVCLHAEHPNNSGQLPENFVPLLIQQKDITEHPEHGPGSHICSSTVTSSRKTKCLSFQSGESEGAILTLPEGAIHEDVRNLTKFREYAALHAPSWYRFANGVCGREIENGELHLVTGCDKTTSWGMATFSRLSSQVAVPTSLDFRFDTDADGCICSWEQAGNAEVKSNSNAQDSEGNRFRNQCTFIRSYTVTLSEEEWAKVQASVEVSGYASDATTDTVASRSSNLSKNALKRLFSSFSQKSYPSSQRSQSSTTTKRFTDLPTRTPHPSTIINKLLLTKHPRARVGVTHDEEWAELIPDPCNPPSPTVLWEDIQARFDVILDASGGAYLSLKEPPSSGLEQKPILADIEVPLVESGPSSISRTASENEVDHTKYTLESLMESLATSETPDPAEARLLVKMLSTQPPPAFPALQRVLLPLFCPQNPATHSVGFAVMASYWENPFVRESKEPRLTSDRLACFTFFLDPALVSWSLENWETQFKSFKAVTKDGTRIVGVESVAIDMLKKWLLVAFQQLAHLSAASETESQAECERCVLEVGMYLVDILKQKDNVARIYEDALLDVLKFHATLIDQLLLIPRPQSQASDLLVESPISPSVQQSLRRGHKKRGSSLSLSNIIFSNPLSPTPATPSPKPQTPTSTAPLKHPAEHAIALFLEHLNHHLLHLTSSQLWSVLPPLFRGLAFCASPLPRLTLQVAHNKPITLEDRIVDLLNTLAPSASFPTCVQILKHYLFPYTPPEIEEMNLTPQATGQNEDTGEGAATLKEFPFPVAPAGPPTSPSSASQQDASDHKVLDSLYLMITTGLGASRTLRNYVRRALAARLENVYHSQDTPSANRSVIDQDLLDVVWLRHNPISLDRTPTPTIPTEPRTLASSIDAWVVWDVDLPTLELSPSQYNLYEKVGDGREHILEESAGILKDIYQEFDGREERTLSGDECELDPINDGLKCLSAYLVSLQSPDGSPFIVNAFHPGDAPTPLLRSITTLLSRDFSRCNTPLLAEILLLVCDHVTDDNTAGIPTLMMDKHLLNPISPEWIDNWKRLLSIPTLMHVSRPQTRKAIIDALHDVYFAIKDIPPARQALANLVVEMCPSMIGPSFCDPLWRILEDDAVSLISHLDSPEPSASVRLLTHLAFSQPESIALPVIRTLIDIFSQISFTAVSASQIVQRVSLYLFQSFVSMLTEVVSVSCRLLLLQFLMRLRADRNHRVYLAVEGYDTNGLISYLASLINRVPDSLMKAHRDEILEEHVARTRQARPRPGSNRAASSSHPAGRSRSRTLLSDVSSPREYTPLWQLPEVLTFTTADADSVKNFVISYDTDTEGPNRLVELSVSKYLHALATLIETEPSWELVSYILCHLPVQLSNKHLFCGPNARASVTKLLSVLCIGIIRGDLASQTADNCPENLKLRDLQGLAQHTLSTLLSYKTNFDLGQRIILLDAFQSGLDGPFSTIKCSLHALALSAYETPVACSKALPQILEKLSQIMSNPNMAVHILAFLNIVGTIPFLYASFTEDDFKMVFGVALQYLQHYNQLRESPTRSWALSQHVRQQSYCAVYTWFSVLKPPDRQRHIPYITRQLLLANEGREKVDGLTQVCFDWLARNTFGQTSSKTVVRDIALHPLIAKPDSTPFKKTWMMADMFISVRPTNRPGVDDFLAFGRLDGNEEVDGFVKVLAGYWESLEDSESQTGMQEAAPGSRQSMHESEHEQLAFANRVLFHLTPIPDPSATPPPINDVTDIPSLTRTVNLLDKVPVIDTHKVGVLYVSPGQTNEQEILRNEYGSQAYTRFLDGLGKLIRIRTEKDVYTGAMDSSEDGEYAYAWWDDIRQILFHTATMMPNHEHDPNSNFKKRHIGNDYVRIVWNDSGLPYRFDTLSTQFQFINIVIEPHSLGTISAFSNDAHENEFFRVSVQSAAGMTECTPVGQFKIVSAVNLPHYARQLTVLTDCFTSIFSTTAHDTQRVEIITNWNARLDAMGRFKKQVNDYVQSQTTNNNTTASNNDNTTN</sequence>
<feature type="compositionally biased region" description="Low complexity" evidence="2">
    <location>
        <begin position="317"/>
        <end position="332"/>
    </location>
</feature>
<feature type="region of interest" description="Disordered" evidence="2">
    <location>
        <begin position="317"/>
        <end position="341"/>
    </location>
</feature>
<dbReference type="PANTHER" id="PTHR10063">
    <property type="entry name" value="TUBERIN"/>
    <property type="match status" value="1"/>
</dbReference>
<dbReference type="InterPro" id="IPR018515">
    <property type="entry name" value="Tuberin-type_domain"/>
</dbReference>
<feature type="compositionally biased region" description="Pro residues" evidence="2">
    <location>
        <begin position="843"/>
        <end position="852"/>
    </location>
</feature>
<reference evidence="4 5" key="1">
    <citation type="submission" date="2019-01" db="EMBL/GenBank/DDBJ databases">
        <title>Draft genome sequence of Psathyrella aberdarensis IHI B618.</title>
        <authorList>
            <person name="Buettner E."/>
            <person name="Kellner H."/>
        </authorList>
    </citation>
    <scope>NUCLEOTIDE SEQUENCE [LARGE SCALE GENOMIC DNA]</scope>
    <source>
        <strain evidence="4 5">IHI B618</strain>
    </source>
</reference>
<dbReference type="InterPro" id="IPR027107">
    <property type="entry name" value="Tuberin/Ral-act_asu"/>
</dbReference>
<proteinExistence type="predicted"/>
<dbReference type="GO" id="GO:0033596">
    <property type="term" value="C:TSC1-TSC2 complex"/>
    <property type="evidence" value="ECO:0007669"/>
    <property type="project" value="TreeGrafter"/>
</dbReference>
<keyword evidence="5" id="KW-1185">Reference proteome</keyword>
<dbReference type="InterPro" id="IPR016024">
    <property type="entry name" value="ARM-type_fold"/>
</dbReference>
<organism evidence="4 5">
    <name type="scientific">Candolleomyces aberdarensis</name>
    <dbReference type="NCBI Taxonomy" id="2316362"/>
    <lineage>
        <taxon>Eukaryota</taxon>
        <taxon>Fungi</taxon>
        <taxon>Dikarya</taxon>
        <taxon>Basidiomycota</taxon>
        <taxon>Agaricomycotina</taxon>
        <taxon>Agaricomycetes</taxon>
        <taxon>Agaricomycetidae</taxon>
        <taxon>Agaricales</taxon>
        <taxon>Agaricineae</taxon>
        <taxon>Psathyrellaceae</taxon>
        <taxon>Candolleomyces</taxon>
    </lineage>
</organism>
<dbReference type="GO" id="GO:0005634">
    <property type="term" value="C:nucleus"/>
    <property type="evidence" value="ECO:0007669"/>
    <property type="project" value="InterPro"/>
</dbReference>
<evidence type="ECO:0000259" key="3">
    <source>
        <dbReference type="PROSITE" id="PS50085"/>
    </source>
</evidence>
<dbReference type="SUPFAM" id="SSF111347">
    <property type="entry name" value="Rap/Ran-GAP"/>
    <property type="match status" value="1"/>
</dbReference>
<feature type="region of interest" description="Disordered" evidence="2">
    <location>
        <begin position="1319"/>
        <end position="1351"/>
    </location>
</feature>
<dbReference type="OrthoDB" id="19311at2759"/>
<dbReference type="Proteomes" id="UP000290288">
    <property type="component" value="Unassembled WGS sequence"/>
</dbReference>
<dbReference type="Pfam" id="PF03542">
    <property type="entry name" value="Tuberin"/>
    <property type="match status" value="1"/>
</dbReference>